<keyword evidence="1" id="KW-0732">Signal</keyword>
<proteinExistence type="predicted"/>
<evidence type="ECO:0000313" key="2">
    <source>
        <dbReference type="EMBL" id="CAG7815867.1"/>
    </source>
</evidence>
<protein>
    <submittedName>
        <fullName evidence="2">Uncharacterized protein</fullName>
    </submittedName>
</protein>
<feature type="chain" id="PRO_5035208490" evidence="1">
    <location>
        <begin position="21"/>
        <end position="197"/>
    </location>
</feature>
<dbReference type="OrthoDB" id="1925699at2759"/>
<accession>A0A8J2KMN0</accession>
<evidence type="ECO:0000256" key="1">
    <source>
        <dbReference type="SAM" id="SignalP"/>
    </source>
</evidence>
<dbReference type="PANTHER" id="PTHR31649:SF1">
    <property type="entry name" value="FARNESOIC ACID O-METHYL TRANSFERASE DOMAIN-CONTAINING PROTEIN"/>
    <property type="match status" value="1"/>
</dbReference>
<feature type="signal peptide" evidence="1">
    <location>
        <begin position="1"/>
        <end position="20"/>
    </location>
</feature>
<organism evidence="2 3">
    <name type="scientific">Allacma fusca</name>
    <dbReference type="NCBI Taxonomy" id="39272"/>
    <lineage>
        <taxon>Eukaryota</taxon>
        <taxon>Metazoa</taxon>
        <taxon>Ecdysozoa</taxon>
        <taxon>Arthropoda</taxon>
        <taxon>Hexapoda</taxon>
        <taxon>Collembola</taxon>
        <taxon>Symphypleona</taxon>
        <taxon>Sminthuridae</taxon>
        <taxon>Allacma</taxon>
    </lineage>
</organism>
<dbReference type="SMART" id="SM00696">
    <property type="entry name" value="DM9"/>
    <property type="match status" value="2"/>
</dbReference>
<comment type="caution">
    <text evidence="2">The sequence shown here is derived from an EMBL/GenBank/DDBJ whole genome shotgun (WGS) entry which is preliminary data.</text>
</comment>
<keyword evidence="3" id="KW-1185">Reference proteome</keyword>
<dbReference type="AlphaFoldDB" id="A0A8J2KMN0"/>
<sequence length="197" mass="22148">MSVKFCILFLSILATTGVLAQNASPTERYWWRKGNWTTNWDPNNAVIAGHQDENQVGTTLVYICRANHDGQKIPGTYLPDINQCAVTYQGSEIMFPDGFETLKEDSPNAFNWLESSHGQLVNGSVVAGFSSNFEPFFICRARIEDLQKNAVVLYAGKLQPTTRVCSIPWAGSEKSIDKYEVLQDPEYAPVEDVKYQR</sequence>
<dbReference type="PANTHER" id="PTHR31649">
    <property type="entry name" value="AGAP009604-PA"/>
    <property type="match status" value="1"/>
</dbReference>
<dbReference type="EMBL" id="CAJVCH010354792">
    <property type="protein sequence ID" value="CAG7815867.1"/>
    <property type="molecule type" value="Genomic_DNA"/>
</dbReference>
<dbReference type="Pfam" id="PF11901">
    <property type="entry name" value="DM9"/>
    <property type="match status" value="1"/>
</dbReference>
<reference evidence="2" key="1">
    <citation type="submission" date="2021-06" db="EMBL/GenBank/DDBJ databases">
        <authorList>
            <person name="Hodson N. C."/>
            <person name="Mongue J. A."/>
            <person name="Jaron S. K."/>
        </authorList>
    </citation>
    <scope>NUCLEOTIDE SEQUENCE</scope>
</reference>
<gene>
    <name evidence="2" type="ORF">AFUS01_LOCUS26516</name>
</gene>
<name>A0A8J2KMN0_9HEXA</name>
<evidence type="ECO:0000313" key="3">
    <source>
        <dbReference type="Proteomes" id="UP000708208"/>
    </source>
</evidence>
<dbReference type="Proteomes" id="UP000708208">
    <property type="component" value="Unassembled WGS sequence"/>
</dbReference>
<dbReference type="InterPro" id="IPR006616">
    <property type="entry name" value="DM9_repeat"/>
</dbReference>